<accession>A0AAD7ZQF8</accession>
<comment type="caution">
    <text evidence="2">The sequence shown here is derived from an EMBL/GenBank/DDBJ whole genome shotgun (WGS) entry which is preliminary data.</text>
</comment>
<feature type="non-terminal residue" evidence="2">
    <location>
        <position position="1"/>
    </location>
</feature>
<sequence>FPVPVVGDSGSVHREGVPGSLPVECSLSTAAVNLLHRLLDPDPRSRLRSLLNLQGTAFFKDFSFSDARAKKFSPHQVLKSHFPNGPPQKQTSDIDEKEFSNFDSVVINDS</sequence>
<reference evidence="2" key="2">
    <citation type="submission" date="2023-05" db="EMBL/GenBank/DDBJ databases">
        <authorList>
            <person name="Fouks B."/>
        </authorList>
    </citation>
    <scope>NUCLEOTIDE SEQUENCE</scope>
    <source>
        <strain evidence="2">Stay&amp;Tobe</strain>
        <tissue evidence="2">Testes</tissue>
    </source>
</reference>
<evidence type="ECO:0000313" key="3">
    <source>
        <dbReference type="Proteomes" id="UP001233999"/>
    </source>
</evidence>
<evidence type="ECO:0000313" key="2">
    <source>
        <dbReference type="EMBL" id="KAJ9584685.1"/>
    </source>
</evidence>
<protein>
    <submittedName>
        <fullName evidence="2">Uncharacterized protein</fullName>
    </submittedName>
</protein>
<name>A0AAD7ZQF8_DIPPU</name>
<dbReference type="EMBL" id="JASPKZ010007373">
    <property type="protein sequence ID" value="KAJ9584685.1"/>
    <property type="molecule type" value="Genomic_DNA"/>
</dbReference>
<reference evidence="2" key="1">
    <citation type="journal article" date="2023" name="IScience">
        <title>Live-bearing cockroach genome reveals convergent evolutionary mechanisms linked to viviparity in insects and beyond.</title>
        <authorList>
            <person name="Fouks B."/>
            <person name="Harrison M.C."/>
            <person name="Mikhailova A.A."/>
            <person name="Marchal E."/>
            <person name="English S."/>
            <person name="Carruthers M."/>
            <person name="Jennings E.C."/>
            <person name="Chiamaka E.L."/>
            <person name="Frigard R.A."/>
            <person name="Pippel M."/>
            <person name="Attardo G.M."/>
            <person name="Benoit J.B."/>
            <person name="Bornberg-Bauer E."/>
            <person name="Tobe S.S."/>
        </authorList>
    </citation>
    <scope>NUCLEOTIDE SEQUENCE</scope>
    <source>
        <strain evidence="2">Stay&amp;Tobe</strain>
    </source>
</reference>
<dbReference type="Proteomes" id="UP001233999">
    <property type="component" value="Unassembled WGS sequence"/>
</dbReference>
<keyword evidence="3" id="KW-1185">Reference proteome</keyword>
<gene>
    <name evidence="2" type="ORF">L9F63_020967</name>
</gene>
<organism evidence="2 3">
    <name type="scientific">Diploptera punctata</name>
    <name type="common">Pacific beetle cockroach</name>
    <dbReference type="NCBI Taxonomy" id="6984"/>
    <lineage>
        <taxon>Eukaryota</taxon>
        <taxon>Metazoa</taxon>
        <taxon>Ecdysozoa</taxon>
        <taxon>Arthropoda</taxon>
        <taxon>Hexapoda</taxon>
        <taxon>Insecta</taxon>
        <taxon>Pterygota</taxon>
        <taxon>Neoptera</taxon>
        <taxon>Polyneoptera</taxon>
        <taxon>Dictyoptera</taxon>
        <taxon>Blattodea</taxon>
        <taxon>Blaberoidea</taxon>
        <taxon>Blaberidae</taxon>
        <taxon>Diplopterinae</taxon>
        <taxon>Diploptera</taxon>
    </lineage>
</organism>
<proteinExistence type="predicted"/>
<feature type="region of interest" description="Disordered" evidence="1">
    <location>
        <begin position="75"/>
        <end position="95"/>
    </location>
</feature>
<dbReference type="AlphaFoldDB" id="A0AAD7ZQF8"/>
<evidence type="ECO:0000256" key="1">
    <source>
        <dbReference type="SAM" id="MobiDB-lite"/>
    </source>
</evidence>